<proteinExistence type="predicted"/>
<gene>
    <name evidence="2" type="ORF">K469DRAFT_443310</name>
</gene>
<dbReference type="EMBL" id="ML994614">
    <property type="protein sequence ID" value="KAF2192907.1"/>
    <property type="molecule type" value="Genomic_DNA"/>
</dbReference>
<evidence type="ECO:0000256" key="1">
    <source>
        <dbReference type="SAM" id="MobiDB-lite"/>
    </source>
</evidence>
<sequence>EDDEPADVAWTFTVPEGEDLIDVLKSYALSMGDDTGDEYVGAYQGHVAKLYAQKLLLQRSRTTQESTGSEKGVEIPKEGARRKSKTPVPAILLPGRARDEEIELRLRQG</sequence>
<feature type="region of interest" description="Disordered" evidence="1">
    <location>
        <begin position="61"/>
        <end position="89"/>
    </location>
</feature>
<accession>A0A6A6EL60</accession>
<keyword evidence="3" id="KW-1185">Reference proteome</keyword>
<feature type="compositionally biased region" description="Basic and acidic residues" evidence="1">
    <location>
        <begin position="71"/>
        <end position="81"/>
    </location>
</feature>
<name>A0A6A6EL60_9PEZI</name>
<feature type="non-terminal residue" evidence="2">
    <location>
        <position position="1"/>
    </location>
</feature>
<organism evidence="2 3">
    <name type="scientific">Zopfia rhizophila CBS 207.26</name>
    <dbReference type="NCBI Taxonomy" id="1314779"/>
    <lineage>
        <taxon>Eukaryota</taxon>
        <taxon>Fungi</taxon>
        <taxon>Dikarya</taxon>
        <taxon>Ascomycota</taxon>
        <taxon>Pezizomycotina</taxon>
        <taxon>Dothideomycetes</taxon>
        <taxon>Dothideomycetes incertae sedis</taxon>
        <taxon>Zopfiaceae</taxon>
        <taxon>Zopfia</taxon>
    </lineage>
</organism>
<dbReference type="AlphaFoldDB" id="A0A6A6EL60"/>
<reference evidence="2" key="1">
    <citation type="journal article" date="2020" name="Stud. Mycol.">
        <title>101 Dothideomycetes genomes: a test case for predicting lifestyles and emergence of pathogens.</title>
        <authorList>
            <person name="Haridas S."/>
            <person name="Albert R."/>
            <person name="Binder M."/>
            <person name="Bloem J."/>
            <person name="Labutti K."/>
            <person name="Salamov A."/>
            <person name="Andreopoulos B."/>
            <person name="Baker S."/>
            <person name="Barry K."/>
            <person name="Bills G."/>
            <person name="Bluhm B."/>
            <person name="Cannon C."/>
            <person name="Castanera R."/>
            <person name="Culley D."/>
            <person name="Daum C."/>
            <person name="Ezra D."/>
            <person name="Gonzalez J."/>
            <person name="Henrissat B."/>
            <person name="Kuo A."/>
            <person name="Liang C."/>
            <person name="Lipzen A."/>
            <person name="Lutzoni F."/>
            <person name="Magnuson J."/>
            <person name="Mondo S."/>
            <person name="Nolan M."/>
            <person name="Ohm R."/>
            <person name="Pangilinan J."/>
            <person name="Park H.-J."/>
            <person name="Ramirez L."/>
            <person name="Alfaro M."/>
            <person name="Sun H."/>
            <person name="Tritt A."/>
            <person name="Yoshinaga Y."/>
            <person name="Zwiers L.-H."/>
            <person name="Turgeon B."/>
            <person name="Goodwin S."/>
            <person name="Spatafora J."/>
            <person name="Crous P."/>
            <person name="Grigoriev I."/>
        </authorList>
    </citation>
    <scope>NUCLEOTIDE SEQUENCE</scope>
    <source>
        <strain evidence="2">CBS 207.26</strain>
    </source>
</reference>
<evidence type="ECO:0000313" key="3">
    <source>
        <dbReference type="Proteomes" id="UP000800200"/>
    </source>
</evidence>
<dbReference type="Proteomes" id="UP000800200">
    <property type="component" value="Unassembled WGS sequence"/>
</dbReference>
<protein>
    <submittedName>
        <fullName evidence="2">Uncharacterized protein</fullName>
    </submittedName>
</protein>
<dbReference type="OrthoDB" id="5410795at2759"/>
<evidence type="ECO:0000313" key="2">
    <source>
        <dbReference type="EMBL" id="KAF2192907.1"/>
    </source>
</evidence>
<feature type="non-terminal residue" evidence="2">
    <location>
        <position position="109"/>
    </location>
</feature>